<accession>A0A256GAL4</accession>
<protein>
    <submittedName>
        <fullName evidence="1">Uncharacterized protein</fullName>
    </submittedName>
</protein>
<comment type="caution">
    <text evidence="1">The sequence shown here is derived from an EMBL/GenBank/DDBJ whole genome shotgun (WGS) entry which is preliminary data.</text>
</comment>
<dbReference type="Proteomes" id="UP000216188">
    <property type="component" value="Unassembled WGS sequence"/>
</dbReference>
<dbReference type="AlphaFoldDB" id="A0A256GAL4"/>
<reference evidence="1 2" key="1">
    <citation type="submission" date="2017-07" db="EMBL/GenBank/DDBJ databases">
        <title>Phylogenetic study on the rhizospheric bacterium Ochrobactrum sp. A44.</title>
        <authorList>
            <person name="Krzyzanowska D.M."/>
            <person name="Ossowicki A."/>
            <person name="Rajewska M."/>
            <person name="Maciag T."/>
            <person name="Kaczynski Z."/>
            <person name="Czerwicka M."/>
            <person name="Jafra S."/>
        </authorList>
    </citation>
    <scope>NUCLEOTIDE SEQUENCE [LARGE SCALE GENOMIC DNA]</scope>
    <source>
        <strain evidence="1 2">CCUG 30717</strain>
    </source>
</reference>
<sequence length="39" mass="4165">MGPISDNEVAASFRAAQSALEDGWGYLIALRRKLAGPEC</sequence>
<keyword evidence="2" id="KW-1185">Reference proteome</keyword>
<gene>
    <name evidence="1" type="ORF">CEV34_3067</name>
</gene>
<evidence type="ECO:0000313" key="2">
    <source>
        <dbReference type="Proteomes" id="UP000216188"/>
    </source>
</evidence>
<name>A0A256GAL4_9HYPH</name>
<organism evidence="1 2">
    <name type="scientific">Brucella pseudogrignonensis</name>
    <dbReference type="NCBI Taxonomy" id="419475"/>
    <lineage>
        <taxon>Bacteria</taxon>
        <taxon>Pseudomonadati</taxon>
        <taxon>Pseudomonadota</taxon>
        <taxon>Alphaproteobacteria</taxon>
        <taxon>Hyphomicrobiales</taxon>
        <taxon>Brucellaceae</taxon>
        <taxon>Brucella/Ochrobactrum group</taxon>
        <taxon>Brucella</taxon>
    </lineage>
</organism>
<proteinExistence type="predicted"/>
<evidence type="ECO:0000313" key="1">
    <source>
        <dbReference type="EMBL" id="OYR24123.1"/>
    </source>
</evidence>
<dbReference type="EMBL" id="NNRM01000035">
    <property type="protein sequence ID" value="OYR24123.1"/>
    <property type="molecule type" value="Genomic_DNA"/>
</dbReference>